<name>A0ABU6RTX7_9FABA</name>
<dbReference type="EMBL" id="JASCZI010031750">
    <property type="protein sequence ID" value="MED6127364.1"/>
    <property type="molecule type" value="Genomic_DNA"/>
</dbReference>
<evidence type="ECO:0000313" key="3">
    <source>
        <dbReference type="Proteomes" id="UP001341840"/>
    </source>
</evidence>
<evidence type="ECO:0000256" key="1">
    <source>
        <dbReference type="SAM" id="MobiDB-lite"/>
    </source>
</evidence>
<gene>
    <name evidence="2" type="ORF">PIB30_087460</name>
</gene>
<accession>A0ABU6RTX7</accession>
<sequence length="180" mass="20884">KKKRKKTMANKNGATLAISIMLTILVIICSSIDNKKVWSTSYYYITYNEHQSLEYCAYQCMRQYKNNAKKKEECILECIKRRCSRLYPNDEEKTARMHCGDCCSLQQENLVWESNKFQQNSNREHKSPVQVPKSKPQPKNMTQNSDDEAMKSASRNGSCFGKGISDIATFNLFQFSFSRI</sequence>
<feature type="region of interest" description="Disordered" evidence="1">
    <location>
        <begin position="118"/>
        <end position="154"/>
    </location>
</feature>
<dbReference type="Proteomes" id="UP001341840">
    <property type="component" value="Unassembled WGS sequence"/>
</dbReference>
<organism evidence="2 3">
    <name type="scientific">Stylosanthes scabra</name>
    <dbReference type="NCBI Taxonomy" id="79078"/>
    <lineage>
        <taxon>Eukaryota</taxon>
        <taxon>Viridiplantae</taxon>
        <taxon>Streptophyta</taxon>
        <taxon>Embryophyta</taxon>
        <taxon>Tracheophyta</taxon>
        <taxon>Spermatophyta</taxon>
        <taxon>Magnoliopsida</taxon>
        <taxon>eudicotyledons</taxon>
        <taxon>Gunneridae</taxon>
        <taxon>Pentapetalae</taxon>
        <taxon>rosids</taxon>
        <taxon>fabids</taxon>
        <taxon>Fabales</taxon>
        <taxon>Fabaceae</taxon>
        <taxon>Papilionoideae</taxon>
        <taxon>50 kb inversion clade</taxon>
        <taxon>dalbergioids sensu lato</taxon>
        <taxon>Dalbergieae</taxon>
        <taxon>Pterocarpus clade</taxon>
        <taxon>Stylosanthes</taxon>
    </lineage>
</organism>
<keyword evidence="3" id="KW-1185">Reference proteome</keyword>
<protein>
    <submittedName>
        <fullName evidence="2">Uncharacterized protein</fullName>
    </submittedName>
</protein>
<comment type="caution">
    <text evidence="2">The sequence shown here is derived from an EMBL/GenBank/DDBJ whole genome shotgun (WGS) entry which is preliminary data.</text>
</comment>
<evidence type="ECO:0000313" key="2">
    <source>
        <dbReference type="EMBL" id="MED6127364.1"/>
    </source>
</evidence>
<feature type="compositionally biased region" description="Low complexity" evidence="1">
    <location>
        <begin position="128"/>
        <end position="139"/>
    </location>
</feature>
<proteinExistence type="predicted"/>
<feature type="non-terminal residue" evidence="2">
    <location>
        <position position="1"/>
    </location>
</feature>
<reference evidence="2 3" key="1">
    <citation type="journal article" date="2023" name="Plants (Basel)">
        <title>Bridging the Gap: Combining Genomics and Transcriptomics Approaches to Understand Stylosanthes scabra, an Orphan Legume from the Brazilian Caatinga.</title>
        <authorList>
            <person name="Ferreira-Neto J.R.C."/>
            <person name="da Silva M.D."/>
            <person name="Binneck E."/>
            <person name="de Melo N.F."/>
            <person name="da Silva R.H."/>
            <person name="de Melo A.L.T.M."/>
            <person name="Pandolfi V."/>
            <person name="Bustamante F.O."/>
            <person name="Brasileiro-Vidal A.C."/>
            <person name="Benko-Iseppon A.M."/>
        </authorList>
    </citation>
    <scope>NUCLEOTIDE SEQUENCE [LARGE SCALE GENOMIC DNA]</scope>
    <source>
        <tissue evidence="2">Leaves</tissue>
    </source>
</reference>